<evidence type="ECO:0000256" key="1">
    <source>
        <dbReference type="ARBA" id="ARBA00010692"/>
    </source>
</evidence>
<dbReference type="GO" id="GO:0005886">
    <property type="term" value="C:plasma membrane"/>
    <property type="evidence" value="ECO:0007669"/>
    <property type="project" value="UniProtKB-SubCell"/>
</dbReference>
<sequence length="181" mass="19923">MTRNKTKKVAQMGCMFALLIVSAKLVIPLPLYDYISLQIIVVFLLYPLLGEREALVVFLTYLILGLMGLPIFASGGGFAYALKPTFGFLIAYTLLPIVQCEATRLFKCHRKDSIMLVNYLGLLFIHVIGIGYKVWIVSALSMNGAVIWGILSVSTVLDLSTDVLLVSIAGILALKLRAIRQ</sequence>
<proteinExistence type="inferred from homology"/>
<reference evidence="4 5" key="1">
    <citation type="submission" date="2017-05" db="EMBL/GenBank/DDBJ databases">
        <title>Vagococcus spp. assemblies.</title>
        <authorList>
            <person name="Gulvik C.A."/>
        </authorList>
    </citation>
    <scope>NUCLEOTIDE SEQUENCE [LARGE SCALE GENOMIC DNA]</scope>
    <source>
        <strain evidence="4 5">DSM 24756</strain>
    </source>
</reference>
<evidence type="ECO:0000256" key="3">
    <source>
        <dbReference type="SAM" id="Phobius"/>
    </source>
</evidence>
<organism evidence="4 5">
    <name type="scientific">Vagococcus entomophilus</name>
    <dbReference type="NCBI Taxonomy" id="1160095"/>
    <lineage>
        <taxon>Bacteria</taxon>
        <taxon>Bacillati</taxon>
        <taxon>Bacillota</taxon>
        <taxon>Bacilli</taxon>
        <taxon>Lactobacillales</taxon>
        <taxon>Enterococcaceae</taxon>
        <taxon>Vagococcus</taxon>
    </lineage>
</organism>
<keyword evidence="2 3" id="KW-0472">Membrane</keyword>
<keyword evidence="5" id="KW-1185">Reference proteome</keyword>
<keyword evidence="3" id="KW-0812">Transmembrane</keyword>
<dbReference type="OrthoDB" id="9803495at2"/>
<comment type="subcellular location">
    <subcellularLocation>
        <location evidence="2">Cell membrane</location>
        <topology evidence="2">Multi-pass membrane protein</topology>
    </subcellularLocation>
</comment>
<evidence type="ECO:0000313" key="4">
    <source>
        <dbReference type="EMBL" id="RSU06889.1"/>
    </source>
</evidence>
<keyword evidence="2" id="KW-0813">Transport</keyword>
<protein>
    <recommendedName>
        <fullName evidence="2">Biotin transporter</fullName>
    </recommendedName>
</protein>
<dbReference type="PANTHER" id="PTHR34295">
    <property type="entry name" value="BIOTIN TRANSPORTER BIOY"/>
    <property type="match status" value="1"/>
</dbReference>
<keyword evidence="3" id="KW-1133">Transmembrane helix</keyword>
<dbReference type="EMBL" id="NGJZ01000002">
    <property type="protein sequence ID" value="RSU06889.1"/>
    <property type="molecule type" value="Genomic_DNA"/>
</dbReference>
<dbReference type="Gene3D" id="1.10.1760.20">
    <property type="match status" value="1"/>
</dbReference>
<dbReference type="RefSeq" id="WP_126823957.1">
    <property type="nucleotide sequence ID" value="NZ_JBHLWU010000002.1"/>
</dbReference>
<name>A0A430AG54_9ENTE</name>
<feature type="transmembrane region" description="Helical" evidence="3">
    <location>
        <begin position="116"/>
        <end position="135"/>
    </location>
</feature>
<keyword evidence="2" id="KW-1003">Cell membrane</keyword>
<comment type="similarity">
    <text evidence="1 2">Belongs to the BioY family.</text>
</comment>
<feature type="transmembrane region" description="Helical" evidence="3">
    <location>
        <begin position="54"/>
        <end position="72"/>
    </location>
</feature>
<comment type="caution">
    <text evidence="4">The sequence shown here is derived from an EMBL/GenBank/DDBJ whole genome shotgun (WGS) entry which is preliminary data.</text>
</comment>
<feature type="transmembrane region" description="Helical" evidence="3">
    <location>
        <begin position="147"/>
        <end position="174"/>
    </location>
</feature>
<evidence type="ECO:0000313" key="5">
    <source>
        <dbReference type="Proteomes" id="UP000288669"/>
    </source>
</evidence>
<gene>
    <name evidence="4" type="ORF">CBF30_06410</name>
</gene>
<dbReference type="GO" id="GO:0015225">
    <property type="term" value="F:biotin transmembrane transporter activity"/>
    <property type="evidence" value="ECO:0007669"/>
    <property type="project" value="UniProtKB-UniRule"/>
</dbReference>
<dbReference type="PIRSF" id="PIRSF016661">
    <property type="entry name" value="BioY"/>
    <property type="match status" value="1"/>
</dbReference>
<dbReference type="Proteomes" id="UP000288669">
    <property type="component" value="Unassembled WGS sequence"/>
</dbReference>
<dbReference type="Pfam" id="PF02632">
    <property type="entry name" value="BioY"/>
    <property type="match status" value="1"/>
</dbReference>
<evidence type="ECO:0000256" key="2">
    <source>
        <dbReference type="PIRNR" id="PIRNR016661"/>
    </source>
</evidence>
<accession>A0A430AG54</accession>
<dbReference type="AlphaFoldDB" id="A0A430AG54"/>
<dbReference type="InterPro" id="IPR003784">
    <property type="entry name" value="BioY"/>
</dbReference>
<dbReference type="PANTHER" id="PTHR34295:SF1">
    <property type="entry name" value="BIOTIN TRANSPORTER BIOY"/>
    <property type="match status" value="1"/>
</dbReference>